<proteinExistence type="predicted"/>
<dbReference type="Proteomes" id="UP000474640">
    <property type="component" value="Unassembled WGS sequence"/>
</dbReference>
<sequence>MTLCYPSIPFIGQAQSLHRIRLSAPFLDTEVVYLFNPMIGWFFEDAHARLGRMCLHYREHGVGTHGIHFIHHPLLLFQGGRLIEQIAVDHGSVRFEVQVVFPWYTQPRNL</sequence>
<reference evidence="1 2" key="1">
    <citation type="submission" date="2020-01" db="EMBL/GenBank/DDBJ databases">
        <authorList>
            <person name="Palmer J.M."/>
        </authorList>
    </citation>
    <scope>NUCLEOTIDE SEQUENCE [LARGE SCALE GENOMIC DNA]</scope>
    <source>
        <strain evidence="1 2">TWF970</strain>
    </source>
</reference>
<gene>
    <name evidence="1" type="ORF">TWF970_008305</name>
</gene>
<dbReference type="AlphaFoldDB" id="A0A7C8V453"/>
<evidence type="ECO:0000313" key="2">
    <source>
        <dbReference type="Proteomes" id="UP000474640"/>
    </source>
</evidence>
<organism evidence="1 2">
    <name type="scientific">Orbilia oligospora</name>
    <name type="common">Nematode-trapping fungus</name>
    <name type="synonym">Arthrobotrys oligospora</name>
    <dbReference type="NCBI Taxonomy" id="2813651"/>
    <lineage>
        <taxon>Eukaryota</taxon>
        <taxon>Fungi</taxon>
        <taxon>Dikarya</taxon>
        <taxon>Ascomycota</taxon>
        <taxon>Pezizomycotina</taxon>
        <taxon>Orbiliomycetes</taxon>
        <taxon>Orbiliales</taxon>
        <taxon>Orbiliaceae</taxon>
        <taxon>Orbilia</taxon>
    </lineage>
</organism>
<dbReference type="EMBL" id="JAABOJ010000048">
    <property type="protein sequence ID" value="KAF3273896.1"/>
    <property type="molecule type" value="Genomic_DNA"/>
</dbReference>
<name>A0A7C8V453_ORBOL</name>
<protein>
    <submittedName>
        <fullName evidence="1">Uncharacterized protein</fullName>
    </submittedName>
</protein>
<comment type="caution">
    <text evidence="1">The sequence shown here is derived from an EMBL/GenBank/DDBJ whole genome shotgun (WGS) entry which is preliminary data.</text>
</comment>
<accession>A0A7C8V453</accession>
<evidence type="ECO:0000313" key="1">
    <source>
        <dbReference type="EMBL" id="KAF3273896.1"/>
    </source>
</evidence>